<name>A0AA38S7Z7_9PEZI</name>
<evidence type="ECO:0000256" key="1">
    <source>
        <dbReference type="SAM" id="MobiDB-lite"/>
    </source>
</evidence>
<feature type="region of interest" description="Disordered" evidence="1">
    <location>
        <begin position="1"/>
        <end position="64"/>
    </location>
</feature>
<feature type="region of interest" description="Disordered" evidence="1">
    <location>
        <begin position="95"/>
        <end position="117"/>
    </location>
</feature>
<keyword evidence="3" id="KW-1185">Reference proteome</keyword>
<evidence type="ECO:0000313" key="3">
    <source>
        <dbReference type="Proteomes" id="UP001174691"/>
    </source>
</evidence>
<dbReference type="AlphaFoldDB" id="A0AA38S7Z7"/>
<reference evidence="2" key="1">
    <citation type="submission" date="2022-07" db="EMBL/GenBank/DDBJ databases">
        <title>Fungi with potential for degradation of polypropylene.</title>
        <authorList>
            <person name="Gostincar C."/>
        </authorList>
    </citation>
    <scope>NUCLEOTIDE SEQUENCE</scope>
    <source>
        <strain evidence="2">EXF-13287</strain>
    </source>
</reference>
<organism evidence="2 3">
    <name type="scientific">Coniochaeta hoffmannii</name>
    <dbReference type="NCBI Taxonomy" id="91930"/>
    <lineage>
        <taxon>Eukaryota</taxon>
        <taxon>Fungi</taxon>
        <taxon>Dikarya</taxon>
        <taxon>Ascomycota</taxon>
        <taxon>Pezizomycotina</taxon>
        <taxon>Sordariomycetes</taxon>
        <taxon>Sordariomycetidae</taxon>
        <taxon>Coniochaetales</taxon>
        <taxon>Coniochaetaceae</taxon>
        <taxon>Coniochaeta</taxon>
    </lineage>
</organism>
<proteinExistence type="predicted"/>
<accession>A0AA38S7Z7</accession>
<feature type="compositionally biased region" description="Basic and acidic residues" evidence="1">
    <location>
        <begin position="228"/>
        <end position="266"/>
    </location>
</feature>
<gene>
    <name evidence="2" type="ORF">NKR19_g1174</name>
</gene>
<protein>
    <submittedName>
        <fullName evidence="2">Uncharacterized protein</fullName>
    </submittedName>
</protein>
<feature type="compositionally biased region" description="Polar residues" evidence="1">
    <location>
        <begin position="1"/>
        <end position="12"/>
    </location>
</feature>
<feature type="region of interest" description="Disordered" evidence="1">
    <location>
        <begin position="208"/>
        <end position="266"/>
    </location>
</feature>
<comment type="caution">
    <text evidence="2">The sequence shown here is derived from an EMBL/GenBank/DDBJ whole genome shotgun (WGS) entry which is preliminary data.</text>
</comment>
<dbReference type="EMBL" id="JANBVN010000010">
    <property type="protein sequence ID" value="KAJ9164717.1"/>
    <property type="molecule type" value="Genomic_DNA"/>
</dbReference>
<dbReference type="Proteomes" id="UP001174691">
    <property type="component" value="Unassembled WGS sequence"/>
</dbReference>
<evidence type="ECO:0000313" key="2">
    <source>
        <dbReference type="EMBL" id="KAJ9164717.1"/>
    </source>
</evidence>
<sequence>MTQHSRIVTDENTPPKGIGAPTKGHNLEESLANESKGRKRKAGDMAPIPSTPPTKPVQHGASAETTIAESLAKLNGVSQVDDAVANFFARQNDLLSAHNNPTDPSAHHVPGGQSAVAGAPSLSTILAAISKVRPSPNPTGAPLSVKIATNPPSQRFTGLHKLDSGLIIDRGSNAYLGPAGYEPGSLDTPREGLNRIIEEAIAAPRQPLPHLLEPLPNGRHPLPSMPIERIREEEDVKDKKDAKGDKDEKDKQDKKHRVMDEKDEKN</sequence>